<dbReference type="InterPro" id="IPR018608">
    <property type="entry name" value="Gti1/Pac2"/>
</dbReference>
<dbReference type="HOGENOM" id="CLU_028895_3_1_1"/>
<dbReference type="eggNOG" id="KOG4476">
    <property type="taxonomic scope" value="Eukaryota"/>
</dbReference>
<dbReference type="Proteomes" id="UP000030752">
    <property type="component" value="Unassembled WGS sequence"/>
</dbReference>
<organism evidence="3 4">
    <name type="scientific">Cyphellophora europaea (strain CBS 101466)</name>
    <name type="common">Phialophora europaea</name>
    <dbReference type="NCBI Taxonomy" id="1220924"/>
    <lineage>
        <taxon>Eukaryota</taxon>
        <taxon>Fungi</taxon>
        <taxon>Dikarya</taxon>
        <taxon>Ascomycota</taxon>
        <taxon>Pezizomycotina</taxon>
        <taxon>Eurotiomycetes</taxon>
        <taxon>Chaetothyriomycetidae</taxon>
        <taxon>Chaetothyriales</taxon>
        <taxon>Cyphellophoraceae</taxon>
        <taxon>Cyphellophora</taxon>
    </lineage>
</organism>
<evidence type="ECO:0000313" key="3">
    <source>
        <dbReference type="EMBL" id="ETN36747.1"/>
    </source>
</evidence>
<accession>W2RJT4</accession>
<dbReference type="RefSeq" id="XP_008721565.1">
    <property type="nucleotide sequence ID" value="XM_008723343.1"/>
</dbReference>
<protein>
    <recommendedName>
        <fullName evidence="5">Gti1/Pac2 family-domain-containing protein</fullName>
    </recommendedName>
</protein>
<keyword evidence="4" id="KW-1185">Reference proteome</keyword>
<gene>
    <name evidence="3" type="ORF">HMPREF1541_09025</name>
</gene>
<sequence length="243" mass="27310">MSRSQVVQPTYVGFIKDTTDAAILFEACIQGHLPRLSRRPPKWIAATVAQSGHIFVFEEKESGINRWTDLVQWSPSRVSGEFMLYRELDKAQTAKQGARKLVPSPERTSDPDAPTESEIYGSLINCYPFKRGGLLKKAISVKLEDRCWRLISYYSAEDFRTGCLQSPSHDLQLVPIMPNETLRRQLKCWSDVMPTVAGYVYHPPWEFGTAPLVAYVQDGPRTATCATEGDQDFSMQCPIGSGQ</sequence>
<evidence type="ECO:0008006" key="5">
    <source>
        <dbReference type="Google" id="ProtNLM"/>
    </source>
</evidence>
<evidence type="ECO:0000256" key="2">
    <source>
        <dbReference type="SAM" id="MobiDB-lite"/>
    </source>
</evidence>
<dbReference type="Pfam" id="PF09729">
    <property type="entry name" value="Gti1_Pac2"/>
    <property type="match status" value="1"/>
</dbReference>
<evidence type="ECO:0000313" key="4">
    <source>
        <dbReference type="Proteomes" id="UP000030752"/>
    </source>
</evidence>
<dbReference type="VEuPathDB" id="FungiDB:HMPREF1541_09025"/>
<dbReference type="AlphaFoldDB" id="W2RJT4"/>
<dbReference type="GO" id="GO:0003677">
    <property type="term" value="F:DNA binding"/>
    <property type="evidence" value="ECO:0007669"/>
    <property type="project" value="TreeGrafter"/>
</dbReference>
<feature type="region of interest" description="Disordered" evidence="2">
    <location>
        <begin position="96"/>
        <end position="115"/>
    </location>
</feature>
<proteinExistence type="inferred from homology"/>
<dbReference type="EMBL" id="KB822725">
    <property type="protein sequence ID" value="ETN36747.1"/>
    <property type="molecule type" value="Genomic_DNA"/>
</dbReference>
<dbReference type="InParanoid" id="W2RJT4"/>
<reference evidence="3 4" key="1">
    <citation type="submission" date="2013-03" db="EMBL/GenBank/DDBJ databases">
        <title>The Genome Sequence of Phialophora europaea CBS 101466.</title>
        <authorList>
            <consortium name="The Broad Institute Genomics Platform"/>
            <person name="Cuomo C."/>
            <person name="de Hoog S."/>
            <person name="Gorbushina A."/>
            <person name="Walker B."/>
            <person name="Young S.K."/>
            <person name="Zeng Q."/>
            <person name="Gargeya S."/>
            <person name="Fitzgerald M."/>
            <person name="Haas B."/>
            <person name="Abouelleil A."/>
            <person name="Allen A.W."/>
            <person name="Alvarado L."/>
            <person name="Arachchi H.M."/>
            <person name="Berlin A.M."/>
            <person name="Chapman S.B."/>
            <person name="Gainer-Dewar J."/>
            <person name="Goldberg J."/>
            <person name="Griggs A."/>
            <person name="Gujja S."/>
            <person name="Hansen M."/>
            <person name="Howarth C."/>
            <person name="Imamovic A."/>
            <person name="Ireland A."/>
            <person name="Larimer J."/>
            <person name="McCowan C."/>
            <person name="Murphy C."/>
            <person name="Pearson M."/>
            <person name="Poon T.W."/>
            <person name="Priest M."/>
            <person name="Roberts A."/>
            <person name="Saif S."/>
            <person name="Shea T."/>
            <person name="Sisk P."/>
            <person name="Sykes S."/>
            <person name="Wortman J."/>
            <person name="Nusbaum C."/>
            <person name="Birren B."/>
        </authorList>
    </citation>
    <scope>NUCLEOTIDE SEQUENCE [LARGE SCALE GENOMIC DNA]</scope>
    <source>
        <strain evidence="3 4">CBS 101466</strain>
    </source>
</reference>
<dbReference type="PANTHER" id="PTHR28027:SF2">
    <property type="entry name" value="TRANSCRIPTIONAL REGULATOR MIT1"/>
    <property type="match status" value="1"/>
</dbReference>
<comment type="similarity">
    <text evidence="1">Belongs to the MIT1/WOR1 family.</text>
</comment>
<dbReference type="GeneID" id="19976364"/>
<name>W2RJT4_CYPE1</name>
<evidence type="ECO:0000256" key="1">
    <source>
        <dbReference type="ARBA" id="ARBA00008359"/>
    </source>
</evidence>
<dbReference type="PANTHER" id="PTHR28027">
    <property type="entry name" value="TRANSCRIPTIONAL REGULATOR MIT1"/>
    <property type="match status" value="1"/>
</dbReference>
<dbReference type="OrthoDB" id="5572844at2759"/>